<evidence type="ECO:0000256" key="1">
    <source>
        <dbReference type="SAM" id="SignalP"/>
    </source>
</evidence>
<name>A0ABT4RLR1_9ACTN</name>
<dbReference type="Proteomes" id="UP001147700">
    <property type="component" value="Unassembled WGS sequence"/>
</dbReference>
<proteinExistence type="predicted"/>
<sequence>MRGKKVLAPLALGVAMAVSAAPAQAQIAQPPGSIKNMELVGNLPEAANATAINFMTYGKKDKGRGRFDWVWDWFGKPKDKGKEVMFVTGRFGLKTYDLSDPAKPKFLDEVTNEELRLPGDPPYSPSNPTSTFWQNEDMDVDDKRKLALLSRDPRAYRGTTTGEAGVPNPNGGLNIAGVYVVDAKDPANLKVLSFKELPTGHTTSCVNDCEWLWTGGPAPSTKQEQAGWLGGRPIIATDLRDPKNPVSYPHKPVDLFRQDGVTAYAHDVDVDELGIAWVAGLGGTRGYWTDGVHWDPVQRKIRRATPVDPVPYAGGGLSPQTTSEKFVPGVSRLTPLSDGNAGGWMHNSWRPVGLNAPLTDWRYLKGELLLGTEEWFGTYPATAGSNACREEGKFTISSLKGSYNGEGWRSTPEKPFRMEAVGSWAPADNEGTVYNLTSCSAHYFDVDREIVTYAWYGQGTRILDISNPANPIQVAYYRPDGGNVWASYNHNGYIYTADAARGVDILKLKKGARAASASAKEVNAPKMSKAQVDYLKNVASKQWVADPTTGGLCLLPVQ</sequence>
<protein>
    <submittedName>
        <fullName evidence="2">Uncharacterized protein</fullName>
    </submittedName>
</protein>
<dbReference type="RefSeq" id="WP_202954379.1">
    <property type="nucleotide sequence ID" value="NZ_JAPCID010000026.1"/>
</dbReference>
<gene>
    <name evidence="2" type="ORF">OJ962_18560</name>
</gene>
<organism evidence="2 3">
    <name type="scientific">Solirubrobacter deserti</name>
    <dbReference type="NCBI Taxonomy" id="2282478"/>
    <lineage>
        <taxon>Bacteria</taxon>
        <taxon>Bacillati</taxon>
        <taxon>Actinomycetota</taxon>
        <taxon>Thermoleophilia</taxon>
        <taxon>Solirubrobacterales</taxon>
        <taxon>Solirubrobacteraceae</taxon>
        <taxon>Solirubrobacter</taxon>
    </lineage>
</organism>
<accession>A0ABT4RLR1</accession>
<feature type="signal peptide" evidence="1">
    <location>
        <begin position="1"/>
        <end position="25"/>
    </location>
</feature>
<keyword evidence="1" id="KW-0732">Signal</keyword>
<keyword evidence="3" id="KW-1185">Reference proteome</keyword>
<evidence type="ECO:0000313" key="3">
    <source>
        <dbReference type="Proteomes" id="UP001147700"/>
    </source>
</evidence>
<dbReference type="EMBL" id="JAPCID010000026">
    <property type="protein sequence ID" value="MDA0139508.1"/>
    <property type="molecule type" value="Genomic_DNA"/>
</dbReference>
<reference evidence="2" key="1">
    <citation type="submission" date="2022-10" db="EMBL/GenBank/DDBJ databases">
        <title>The WGS of Solirubrobacter sp. CPCC 204708.</title>
        <authorList>
            <person name="Jiang Z."/>
        </authorList>
    </citation>
    <scope>NUCLEOTIDE SEQUENCE</scope>
    <source>
        <strain evidence="2">CPCC 204708</strain>
    </source>
</reference>
<evidence type="ECO:0000313" key="2">
    <source>
        <dbReference type="EMBL" id="MDA0139508.1"/>
    </source>
</evidence>
<comment type="caution">
    <text evidence="2">The sequence shown here is derived from an EMBL/GenBank/DDBJ whole genome shotgun (WGS) entry which is preliminary data.</text>
</comment>
<feature type="chain" id="PRO_5046036150" evidence="1">
    <location>
        <begin position="26"/>
        <end position="558"/>
    </location>
</feature>